<evidence type="ECO:0000313" key="2">
    <source>
        <dbReference type="EMBL" id="RPD90494.1"/>
    </source>
</evidence>
<dbReference type="InterPro" id="IPR055727">
    <property type="entry name" value="DUF7303"/>
</dbReference>
<dbReference type="Pfam" id="PF23978">
    <property type="entry name" value="DUF7303"/>
    <property type="match status" value="1"/>
</dbReference>
<keyword evidence="3" id="KW-1185">Reference proteome</keyword>
<organism evidence="2 3">
    <name type="scientific">Neisseria weixii</name>
    <dbReference type="NCBI Taxonomy" id="1853276"/>
    <lineage>
        <taxon>Bacteria</taxon>
        <taxon>Pseudomonadati</taxon>
        <taxon>Pseudomonadota</taxon>
        <taxon>Betaproteobacteria</taxon>
        <taxon>Neisseriales</taxon>
        <taxon>Neisseriaceae</taxon>
        <taxon>Neisseria</taxon>
    </lineage>
</organism>
<feature type="region of interest" description="Disordered" evidence="1">
    <location>
        <begin position="18"/>
        <end position="45"/>
    </location>
</feature>
<name>A0A3N4N2M7_9NEIS</name>
<proteinExistence type="predicted"/>
<reference evidence="2 3" key="1">
    <citation type="submission" date="2018-11" db="EMBL/GenBank/DDBJ databases">
        <title>Neisseria weixii sp. nov. isolated from the rectal contents of plateau pika (Ochotona cruzoniae).</title>
        <authorList>
            <person name="Zhang G."/>
        </authorList>
    </citation>
    <scope>NUCLEOTIDE SEQUENCE [LARGE SCALE GENOMIC DNA]</scope>
    <source>
        <strain evidence="2 3">10009</strain>
    </source>
</reference>
<sequence length="107" mass="12309">MKPDSNNTADYLIRAKITQPDGNQPQIEKQIPIPPKSSPNHYPFDDMEIGDSFFVPCRPGEPKNTCRKRLQGAFQRWRESRNSTLSHTTRQATKDGITGIRLWIIEK</sequence>
<protein>
    <submittedName>
        <fullName evidence="2">Uncharacterized protein</fullName>
    </submittedName>
</protein>
<dbReference type="AlphaFoldDB" id="A0A3N4N2M7"/>
<dbReference type="Proteomes" id="UP000272412">
    <property type="component" value="Unassembled WGS sequence"/>
</dbReference>
<evidence type="ECO:0000256" key="1">
    <source>
        <dbReference type="SAM" id="MobiDB-lite"/>
    </source>
</evidence>
<dbReference type="RefSeq" id="WP_123803657.1">
    <property type="nucleotide sequence ID" value="NZ_RPFL01000002.1"/>
</dbReference>
<dbReference type="OrthoDB" id="8503279at2"/>
<accession>A0A3N4N2M7</accession>
<evidence type="ECO:0000313" key="3">
    <source>
        <dbReference type="Proteomes" id="UP000272412"/>
    </source>
</evidence>
<gene>
    <name evidence="2" type="ORF">EGK74_01725</name>
</gene>
<comment type="caution">
    <text evidence="2">The sequence shown here is derived from an EMBL/GenBank/DDBJ whole genome shotgun (WGS) entry which is preliminary data.</text>
</comment>
<dbReference type="EMBL" id="RPFL01000002">
    <property type="protein sequence ID" value="RPD90494.1"/>
    <property type="molecule type" value="Genomic_DNA"/>
</dbReference>